<proteinExistence type="predicted"/>
<dbReference type="InterPro" id="IPR027385">
    <property type="entry name" value="Beta-barrel_OMP"/>
</dbReference>
<protein>
    <submittedName>
        <fullName evidence="4">Outer membrane beta-barrel protein</fullName>
    </submittedName>
</protein>
<dbReference type="RefSeq" id="WP_066756676.1">
    <property type="nucleotide sequence ID" value="NZ_JBHUMB010000013.1"/>
</dbReference>
<feature type="signal peptide" evidence="2">
    <location>
        <begin position="1"/>
        <end position="24"/>
    </location>
</feature>
<dbReference type="InterPro" id="IPR011250">
    <property type="entry name" value="OMP/PagP_B-barrel"/>
</dbReference>
<organism evidence="4 5">
    <name type="scientific">Sphingobacterium populi</name>
    <dbReference type="NCBI Taxonomy" id="1812824"/>
    <lineage>
        <taxon>Bacteria</taxon>
        <taxon>Pseudomonadati</taxon>
        <taxon>Bacteroidota</taxon>
        <taxon>Sphingobacteriia</taxon>
        <taxon>Sphingobacteriales</taxon>
        <taxon>Sphingobacteriaceae</taxon>
        <taxon>Sphingobacterium</taxon>
    </lineage>
</organism>
<feature type="chain" id="PRO_5046873728" evidence="2">
    <location>
        <begin position="25"/>
        <end position="184"/>
    </location>
</feature>
<sequence length="184" mass="19840">MKKNVLKIGFAALLGLFLTNSLSAQEREKVRLSVGPEVSLPVGSFSDAFDWSIGGSIQADYAIYKNDLYVTLNAGYNNYFAKDFAGVSFNDLQLIPVKAGLKYFVAKNFYVHGEAGASFVANKDDVGATKSAAFVYAPQVGYLIPVGGKNYIDAGVRFEGNTKFTDNGKSNNVLGLRVAYSFGL</sequence>
<dbReference type="Pfam" id="PF13505">
    <property type="entry name" value="OMP_b-brl"/>
    <property type="match status" value="1"/>
</dbReference>
<gene>
    <name evidence="4" type="ORF">ACFSQ6_10650</name>
</gene>
<evidence type="ECO:0000256" key="1">
    <source>
        <dbReference type="ARBA" id="ARBA00022729"/>
    </source>
</evidence>
<dbReference type="Proteomes" id="UP001597418">
    <property type="component" value="Unassembled WGS sequence"/>
</dbReference>
<evidence type="ECO:0000259" key="3">
    <source>
        <dbReference type="Pfam" id="PF13505"/>
    </source>
</evidence>
<evidence type="ECO:0000313" key="4">
    <source>
        <dbReference type="EMBL" id="MFD2743853.1"/>
    </source>
</evidence>
<dbReference type="SUPFAM" id="SSF56925">
    <property type="entry name" value="OMPA-like"/>
    <property type="match status" value="1"/>
</dbReference>
<evidence type="ECO:0000256" key="2">
    <source>
        <dbReference type="SAM" id="SignalP"/>
    </source>
</evidence>
<reference evidence="5" key="1">
    <citation type="journal article" date="2019" name="Int. J. Syst. Evol. Microbiol.">
        <title>The Global Catalogue of Microorganisms (GCM) 10K type strain sequencing project: providing services to taxonomists for standard genome sequencing and annotation.</title>
        <authorList>
            <consortium name="The Broad Institute Genomics Platform"/>
            <consortium name="The Broad Institute Genome Sequencing Center for Infectious Disease"/>
            <person name="Wu L."/>
            <person name="Ma J."/>
        </authorList>
    </citation>
    <scope>NUCLEOTIDE SEQUENCE [LARGE SCALE GENOMIC DNA]</scope>
    <source>
        <strain evidence="5">KCTC 42247</strain>
    </source>
</reference>
<accession>A0ABW5UD42</accession>
<feature type="domain" description="Outer membrane protein beta-barrel" evidence="3">
    <location>
        <begin position="13"/>
        <end position="182"/>
    </location>
</feature>
<comment type="caution">
    <text evidence="4">The sequence shown here is derived from an EMBL/GenBank/DDBJ whole genome shotgun (WGS) entry which is preliminary data.</text>
</comment>
<dbReference type="EMBL" id="JBHUMB010000013">
    <property type="protein sequence ID" value="MFD2743853.1"/>
    <property type="molecule type" value="Genomic_DNA"/>
</dbReference>
<keyword evidence="5" id="KW-1185">Reference proteome</keyword>
<name>A0ABW5UD42_9SPHI</name>
<keyword evidence="1 2" id="KW-0732">Signal</keyword>
<evidence type="ECO:0000313" key="5">
    <source>
        <dbReference type="Proteomes" id="UP001597418"/>
    </source>
</evidence>